<keyword evidence="4" id="KW-1185">Reference proteome</keyword>
<keyword evidence="2" id="KW-1133">Transmembrane helix</keyword>
<protein>
    <recommendedName>
        <fullName evidence="5">Septum formation-related domain-containing protein</fullName>
    </recommendedName>
</protein>
<dbReference type="RefSeq" id="WP_276091954.1">
    <property type="nucleotide sequence ID" value="NZ_JARJBC010000001.1"/>
</dbReference>
<comment type="caution">
    <text evidence="3">The sequence shown here is derived from an EMBL/GenBank/DDBJ whole genome shotgun (WGS) entry which is preliminary data.</text>
</comment>
<organism evidence="3 4">
    <name type="scientific">Streptomyces silvisoli</name>
    <dbReference type="NCBI Taxonomy" id="3034235"/>
    <lineage>
        <taxon>Bacteria</taxon>
        <taxon>Bacillati</taxon>
        <taxon>Actinomycetota</taxon>
        <taxon>Actinomycetes</taxon>
        <taxon>Kitasatosporales</taxon>
        <taxon>Streptomycetaceae</taxon>
        <taxon>Streptomyces</taxon>
    </lineage>
</organism>
<evidence type="ECO:0000313" key="4">
    <source>
        <dbReference type="Proteomes" id="UP001216579"/>
    </source>
</evidence>
<keyword evidence="2" id="KW-0812">Transmembrane</keyword>
<evidence type="ECO:0008006" key="5">
    <source>
        <dbReference type="Google" id="ProtNLM"/>
    </source>
</evidence>
<evidence type="ECO:0000256" key="1">
    <source>
        <dbReference type="SAM" id="MobiDB-lite"/>
    </source>
</evidence>
<proteinExistence type="predicted"/>
<sequence>MTERPNGTTEVIVRLTPQEAASGVTKVVALPGETLTLGIPPCQDGSLVRITHGRRELLLRIRVTVGDYPSAVRPKRSGAAALLALGTVGVIMLIGVASCDSGSPAGATNPVAAASSSYDDSGGATDTPTPGPTDTSTPTASPYRTGTCLNGTLPDSTTAQEVNDVSEVDCSSSDAHYRVIQTFYETTDLSRCDSNPGTQYAFSDKETWGGSVIDEYVYCLVGLGSYAR</sequence>
<keyword evidence="2" id="KW-0472">Membrane</keyword>
<evidence type="ECO:0000313" key="3">
    <source>
        <dbReference type="EMBL" id="MDF3288103.1"/>
    </source>
</evidence>
<feature type="compositionally biased region" description="Low complexity" evidence="1">
    <location>
        <begin position="112"/>
        <end position="142"/>
    </location>
</feature>
<accession>A0ABT5ZE50</accession>
<evidence type="ECO:0000256" key="2">
    <source>
        <dbReference type="SAM" id="Phobius"/>
    </source>
</evidence>
<feature type="region of interest" description="Disordered" evidence="1">
    <location>
        <begin position="105"/>
        <end position="145"/>
    </location>
</feature>
<name>A0ABT5ZE50_9ACTN</name>
<dbReference type="Proteomes" id="UP001216579">
    <property type="component" value="Unassembled WGS sequence"/>
</dbReference>
<reference evidence="3 4" key="1">
    <citation type="submission" date="2023-03" db="EMBL/GenBank/DDBJ databases">
        <title>Draft genome sequence of Streptomyces sp. RB6PN23 isolated from peat swamp forest in Thailand.</title>
        <authorList>
            <person name="Klaysubun C."/>
            <person name="Duangmal K."/>
        </authorList>
    </citation>
    <scope>NUCLEOTIDE SEQUENCE [LARGE SCALE GENOMIC DNA]</scope>
    <source>
        <strain evidence="3 4">RB6PN23</strain>
    </source>
</reference>
<feature type="transmembrane region" description="Helical" evidence="2">
    <location>
        <begin position="79"/>
        <end position="97"/>
    </location>
</feature>
<gene>
    <name evidence="3" type="ORF">P3G67_02415</name>
</gene>
<dbReference type="EMBL" id="JARJBC010000001">
    <property type="protein sequence ID" value="MDF3288103.1"/>
    <property type="molecule type" value="Genomic_DNA"/>
</dbReference>